<accession>A0A1W0E904</accession>
<organism evidence="1 2">
    <name type="scientific">Ecytonucleospora hepatopenaei</name>
    <dbReference type="NCBI Taxonomy" id="646526"/>
    <lineage>
        <taxon>Eukaryota</taxon>
        <taxon>Fungi</taxon>
        <taxon>Fungi incertae sedis</taxon>
        <taxon>Microsporidia</taxon>
        <taxon>Enterocytozoonidae</taxon>
        <taxon>Ecytonucleospora</taxon>
    </lineage>
</organism>
<proteinExistence type="predicted"/>
<gene>
    <name evidence="1" type="ORF">EHP00_462</name>
</gene>
<evidence type="ECO:0000313" key="2">
    <source>
        <dbReference type="Proteomes" id="UP000192758"/>
    </source>
</evidence>
<keyword evidence="2" id="KW-1185">Reference proteome</keyword>
<dbReference type="OrthoDB" id="2189670at2759"/>
<dbReference type="Gene3D" id="3.40.50.300">
    <property type="entry name" value="P-loop containing nucleotide triphosphate hydrolases"/>
    <property type="match status" value="1"/>
</dbReference>
<dbReference type="Proteomes" id="UP000192758">
    <property type="component" value="Unassembled WGS sequence"/>
</dbReference>
<comment type="caution">
    <text evidence="1">The sequence shown here is derived from an EMBL/GenBank/DDBJ whole genome shotgun (WGS) entry which is preliminary data.</text>
</comment>
<dbReference type="EMBL" id="MNPJ01000003">
    <property type="protein sequence ID" value="OQS55706.1"/>
    <property type="molecule type" value="Genomic_DNA"/>
</dbReference>
<evidence type="ECO:0000313" key="1">
    <source>
        <dbReference type="EMBL" id="OQS55706.1"/>
    </source>
</evidence>
<dbReference type="STRING" id="646526.A0A1W0E904"/>
<dbReference type="InterPro" id="IPR027417">
    <property type="entry name" value="P-loop_NTPase"/>
</dbReference>
<dbReference type="VEuPathDB" id="MicrosporidiaDB:EHP00_462"/>
<sequence>MDLKIKNNVKNEQITEEIIHFLLGKSSEQLLIIGPDPFVIEKIIKKIVKEFNENLKQNFVDDEKSKKKNKKQIQLTHEVVYINTKKETNLNNKIFIIDISLSTSMQYQSVLYYYLERVLDHNCIVILTSTSIQCLNSFEKRVKSRFKNKIFMLGYSKKIQDASGDKKKESVSPENNKNTDVLNVKNNFTEKLNYKENKVDFLMCKSTVQEQRAFDFMKKYSLQHYSIDFISEMLEPLHFIIMILFFKKNIKIKQNQVYENFKKLQIKELYCSDENDILYAYYDLLEFRWINGNGEVMIDKEEFMESVEKYCPLYIKKLV</sequence>
<name>A0A1W0E904_9MICR</name>
<dbReference type="AlphaFoldDB" id="A0A1W0E904"/>
<reference evidence="1 2" key="1">
    <citation type="journal article" date="2017" name="Environ. Microbiol.">
        <title>Decay of the glycolytic pathway and adaptation to intranuclear parasitism within Enterocytozoonidae microsporidia.</title>
        <authorList>
            <person name="Wiredu Boakye D."/>
            <person name="Jaroenlak P."/>
            <person name="Prachumwat A."/>
            <person name="Williams T.A."/>
            <person name="Bateman K.S."/>
            <person name="Itsathitphaisarn O."/>
            <person name="Sritunyalucksana K."/>
            <person name="Paszkiewicz K.H."/>
            <person name="Moore K.A."/>
            <person name="Stentiford G.D."/>
            <person name="Williams B.A."/>
        </authorList>
    </citation>
    <scope>NUCLEOTIDE SEQUENCE [LARGE SCALE GENOMIC DNA]</scope>
    <source>
        <strain evidence="1 2">TH1</strain>
    </source>
</reference>
<protein>
    <submittedName>
        <fullName evidence="1">Uncharacterized protein</fullName>
    </submittedName>
</protein>